<dbReference type="Pfam" id="PF01656">
    <property type="entry name" value="CbiA"/>
    <property type="match status" value="1"/>
</dbReference>
<dbReference type="OrthoDB" id="9804460at2"/>
<dbReference type="AlphaFoldDB" id="A0A348FZG6"/>
<feature type="domain" description="CobQ/CobB/MinD/ParA nucleotide binding" evidence="1">
    <location>
        <begin position="5"/>
        <end position="183"/>
    </location>
</feature>
<organism evidence="2 3">
    <name type="scientific">Blastochloris tepida</name>
    <dbReference type="NCBI Taxonomy" id="2233851"/>
    <lineage>
        <taxon>Bacteria</taxon>
        <taxon>Pseudomonadati</taxon>
        <taxon>Pseudomonadota</taxon>
        <taxon>Alphaproteobacteria</taxon>
        <taxon>Hyphomicrobiales</taxon>
        <taxon>Blastochloridaceae</taxon>
        <taxon>Blastochloris</taxon>
    </lineage>
</organism>
<accession>A0A348FZG6</accession>
<protein>
    <submittedName>
        <fullName evidence="2">Cobyrinic acid a,c-diamide synthase</fullName>
    </submittedName>
</protein>
<dbReference type="PANTHER" id="PTHR13696:SF96">
    <property type="entry name" value="COBQ_COBB_MIND_PARA NUCLEOTIDE BINDING DOMAIN-CONTAINING PROTEIN"/>
    <property type="match status" value="1"/>
</dbReference>
<evidence type="ECO:0000313" key="2">
    <source>
        <dbReference type="EMBL" id="BBF92699.1"/>
    </source>
</evidence>
<dbReference type="CDD" id="cd02042">
    <property type="entry name" value="ParAB_family"/>
    <property type="match status" value="1"/>
</dbReference>
<evidence type="ECO:0000259" key="1">
    <source>
        <dbReference type="Pfam" id="PF01656"/>
    </source>
</evidence>
<evidence type="ECO:0000313" key="3">
    <source>
        <dbReference type="Proteomes" id="UP000266934"/>
    </source>
</evidence>
<dbReference type="InterPro" id="IPR002586">
    <property type="entry name" value="CobQ/CobB/MinD/ParA_Nub-bd_dom"/>
</dbReference>
<dbReference type="InterPro" id="IPR027417">
    <property type="entry name" value="P-loop_NTPase"/>
</dbReference>
<dbReference type="EMBL" id="AP018907">
    <property type="protein sequence ID" value="BBF92699.1"/>
    <property type="molecule type" value="Genomic_DNA"/>
</dbReference>
<dbReference type="Proteomes" id="UP000266934">
    <property type="component" value="Chromosome"/>
</dbReference>
<dbReference type="SUPFAM" id="SSF52540">
    <property type="entry name" value="P-loop containing nucleoside triphosphate hydrolases"/>
    <property type="match status" value="1"/>
</dbReference>
<reference evidence="2 3" key="1">
    <citation type="submission" date="2018-08" db="EMBL/GenBank/DDBJ databases">
        <title>Complete genome sequencing of Blastochloris tepida GI.</title>
        <authorList>
            <person name="Tsukatani Y."/>
            <person name="Mori H."/>
        </authorList>
    </citation>
    <scope>NUCLEOTIDE SEQUENCE [LARGE SCALE GENOMIC DNA]</scope>
    <source>
        <strain evidence="2 3">GI</strain>
    </source>
</reference>
<dbReference type="KEGG" id="blag:BLTE_13840"/>
<dbReference type="RefSeq" id="WP_126398772.1">
    <property type="nucleotide sequence ID" value="NZ_AP018907.1"/>
</dbReference>
<dbReference type="PIRSF" id="PIRSF009320">
    <property type="entry name" value="Nuc_binding_HP_1000"/>
    <property type="match status" value="1"/>
</dbReference>
<proteinExistence type="predicted"/>
<keyword evidence="3" id="KW-1185">Reference proteome</keyword>
<gene>
    <name evidence="2" type="ORF">BLTE_13840</name>
</gene>
<dbReference type="PANTHER" id="PTHR13696">
    <property type="entry name" value="P-LOOP CONTAINING NUCLEOSIDE TRIPHOSPHATE HYDROLASE"/>
    <property type="match status" value="1"/>
</dbReference>
<sequence>MTQVIAFAQCKGGVGKTTLAVSVAAELRERGADVSLIDADPQRSACQWAELGNLQFPVWEIGLGDVSVLQWAEWVRRVTAEIVVIDTAPNDRALGAAIALADLVVLPCTPSGLDIEATRRTLDLIDEVRRRREAALGVIVVPNRVDPRTLEGRQVAEELATLGECVGPAIGSRSSFVRSFSTGHAVNESAAGTNADLEIQALCDTVQAELTRLAGLAGRRRSD</sequence>
<dbReference type="InterPro" id="IPR050678">
    <property type="entry name" value="DNA_Partitioning_ATPase"/>
</dbReference>
<name>A0A348FZG6_9HYPH</name>
<dbReference type="Gene3D" id="3.40.50.300">
    <property type="entry name" value="P-loop containing nucleotide triphosphate hydrolases"/>
    <property type="match status" value="1"/>
</dbReference>